<reference evidence="2 3" key="1">
    <citation type="submission" date="2020-07" db="EMBL/GenBank/DDBJ databases">
        <title>Genome of Haloechinothrix sp.</title>
        <authorList>
            <person name="Tang S.-K."/>
            <person name="Yang L."/>
            <person name="Zhu W.-Y."/>
        </authorList>
    </citation>
    <scope>NUCLEOTIDE SEQUENCE [LARGE SCALE GENOMIC DNA]</scope>
    <source>
        <strain evidence="2 3">YIM 98757</strain>
    </source>
</reference>
<dbReference type="PANTHER" id="PTHR47829:SF1">
    <property type="entry name" value="HAD FAMILY PHOSPHATASE"/>
    <property type="match status" value="1"/>
</dbReference>
<gene>
    <name evidence="2" type="ORF">H0B56_14135</name>
</gene>
<dbReference type="GO" id="GO:0016740">
    <property type="term" value="F:transferase activity"/>
    <property type="evidence" value="ECO:0007669"/>
    <property type="project" value="UniProtKB-KW"/>
</dbReference>
<keyword evidence="3" id="KW-1185">Reference proteome</keyword>
<dbReference type="InterPro" id="IPR052898">
    <property type="entry name" value="ACAD10-like"/>
</dbReference>
<evidence type="ECO:0000259" key="1">
    <source>
        <dbReference type="Pfam" id="PF01636"/>
    </source>
</evidence>
<dbReference type="InterPro" id="IPR002575">
    <property type="entry name" value="Aminoglycoside_PTrfase"/>
</dbReference>
<evidence type="ECO:0000313" key="3">
    <source>
        <dbReference type="Proteomes" id="UP000582974"/>
    </source>
</evidence>
<accession>A0A838ABS1</accession>
<organism evidence="2 3">
    <name type="scientific">Haloechinothrix aidingensis</name>
    <dbReference type="NCBI Taxonomy" id="2752311"/>
    <lineage>
        <taxon>Bacteria</taxon>
        <taxon>Bacillati</taxon>
        <taxon>Actinomycetota</taxon>
        <taxon>Actinomycetes</taxon>
        <taxon>Pseudonocardiales</taxon>
        <taxon>Pseudonocardiaceae</taxon>
        <taxon>Haloechinothrix</taxon>
    </lineage>
</organism>
<feature type="domain" description="Aminoglycoside phosphotransferase" evidence="1">
    <location>
        <begin position="45"/>
        <end position="273"/>
    </location>
</feature>
<dbReference type="CDD" id="cd05154">
    <property type="entry name" value="ACAD10_11_N-like"/>
    <property type="match status" value="1"/>
</dbReference>
<dbReference type="AlphaFoldDB" id="A0A838ABS1"/>
<dbReference type="Proteomes" id="UP000582974">
    <property type="component" value="Unassembled WGS sequence"/>
</dbReference>
<keyword evidence="2" id="KW-0808">Transferase</keyword>
<dbReference type="Gene3D" id="3.90.1200.10">
    <property type="match status" value="1"/>
</dbReference>
<comment type="caution">
    <text evidence="2">The sequence shown here is derived from an EMBL/GenBank/DDBJ whole genome shotgun (WGS) entry which is preliminary data.</text>
</comment>
<dbReference type="EMBL" id="JACCKD010000004">
    <property type="protein sequence ID" value="MBA0126687.1"/>
    <property type="molecule type" value="Genomic_DNA"/>
</dbReference>
<proteinExistence type="predicted"/>
<evidence type="ECO:0000313" key="2">
    <source>
        <dbReference type="EMBL" id="MBA0126687.1"/>
    </source>
</evidence>
<dbReference type="Gene3D" id="3.30.200.20">
    <property type="entry name" value="Phosphorylase Kinase, domain 1"/>
    <property type="match status" value="1"/>
</dbReference>
<protein>
    <submittedName>
        <fullName evidence="2">Phosphotransferase family protein</fullName>
    </submittedName>
</protein>
<dbReference type="InterPro" id="IPR041726">
    <property type="entry name" value="ACAD10_11_N"/>
</dbReference>
<dbReference type="SUPFAM" id="SSF56112">
    <property type="entry name" value="Protein kinase-like (PK-like)"/>
    <property type="match status" value="1"/>
</dbReference>
<sequence>MGEEALVTDVFDKPGALREEDAFDTDALHAWLSERVAGLSGPPAVRQFSRGASNLTYLLTYPDRELVLRRPPAGVKAASAHDMSREYRVQAGLRREFPYVPDVLAYCDDPGVIGSEFYVMRRLPGIILRSDLPDGLELGEEGARDLSRRFVDTLVELHNVDVHAAGLADLGKGAGYVRRQIGGWSDRYRKARTDNVGDFESVMSWLDANQPDDVRICLIHNDFRFDNIVFDAPESMNVVGVLDWEMATLGDPLMELGATLAYWVQADDDEVMHSSRRQPTHLPGMLTRDEVVARYTERTGLCPENWTFYEVYGLFRLAVIIQQIYRRYHDGHTTNPAFADFWMFVGYLEWRCEQIIAGHRPGGTA</sequence>
<dbReference type="Pfam" id="PF01636">
    <property type="entry name" value="APH"/>
    <property type="match status" value="1"/>
</dbReference>
<dbReference type="InterPro" id="IPR011009">
    <property type="entry name" value="Kinase-like_dom_sf"/>
</dbReference>
<dbReference type="PANTHER" id="PTHR47829">
    <property type="entry name" value="HYDROLASE, PUTATIVE (AFU_ORTHOLOGUE AFUA_1G12880)-RELATED"/>
    <property type="match status" value="1"/>
</dbReference>
<name>A0A838ABS1_9PSEU</name>